<sequence length="765" mass="87212">MDPDPLAAVRYSCVYWIDHFLDSLPQEDIGMKALEDFLRSKYLYWLEALALLRNIPKGAVDLQELERQVRKTQLATPIKDLVRDACRFVQEFADAIHDAPLQTYVSALLFSPDNSLIRQLFKKDMPKWVIIGPQLEANWRPRMLEGHERAVSSIAISCRGDRIASTSWDQSIKIWDTGSGILMRTIDDFDSHKGAVFSPLDNDKLAAYHDGGITIWDVSKGNRKKLPAQDQENRITSISLSPRRQNVLASLSSRFIELWNTDTCELIWRRPSSAHHLAFSMNDDLLACYTSDSVETLDVLTGTFIHYRDLKHIDGTCFSSKGRLLVILQNRERILFWDSMMDRMIMKLEHDKQHDAIYIRSLCFSADNSLLAASFRESSTWIWETASGNLIQKIAISCVSMAFSADKQQLFACSGSDQIFVLSVTEEDCILPTNLKETNTYGRVNFSPDATKLLIRNYLNDIMLWDSISQTSTAIPSRYYSILSPDSTRLACARESSLQIWSIDSCPPKLLFQNHFPRFFAESMSVLSQDWKQMAIASSNGTINIWDTSSGKRLWKLKEAAAFDVVLIFSSDGKRLAVIHFEPWELGIWDLTSGTRTATTIQQVTSPESFHSFAARDNWIYHLESLPSSKKTLMGIFDSAWVVRNLGLPANTSNYGFARGDTWMTNSKKRVLWLPPRYRPVSRRNWDANDRFIGIHTLQILVFEFCCNMCSAKLSNGSKEATLCKQNFTGRYKKESKKMSAGKFKAILGLFKGSDKRLIERPESY</sequence>
<keyword evidence="1 7" id="KW-0853">WD repeat</keyword>
<evidence type="ECO:0000256" key="6">
    <source>
        <dbReference type="ARBA" id="ARBA00043913"/>
    </source>
</evidence>
<dbReference type="GeneID" id="29981369"/>
<evidence type="ECO:0000256" key="1">
    <source>
        <dbReference type="ARBA" id="ARBA00022574"/>
    </source>
</evidence>
<evidence type="ECO:0000256" key="7">
    <source>
        <dbReference type="PROSITE-ProRule" id="PRU00221"/>
    </source>
</evidence>
<dbReference type="GO" id="GO:1990234">
    <property type="term" value="C:transferase complex"/>
    <property type="evidence" value="ECO:0007669"/>
    <property type="project" value="UniProtKB-ARBA"/>
</dbReference>
<gene>
    <name evidence="8" type="ORF">TGAM01_v203389</name>
</gene>
<organism evidence="8 9">
    <name type="scientific">Trichoderma gamsii</name>
    <dbReference type="NCBI Taxonomy" id="398673"/>
    <lineage>
        <taxon>Eukaryota</taxon>
        <taxon>Fungi</taxon>
        <taxon>Dikarya</taxon>
        <taxon>Ascomycota</taxon>
        <taxon>Pezizomycotina</taxon>
        <taxon>Sordariomycetes</taxon>
        <taxon>Hypocreomycetidae</taxon>
        <taxon>Hypocreales</taxon>
        <taxon>Hypocreaceae</taxon>
        <taxon>Trichoderma</taxon>
    </lineage>
</organism>
<accession>A0A2P4ZTK7</accession>
<dbReference type="PANTHER" id="PTHR22847">
    <property type="entry name" value="WD40 REPEAT PROTEIN"/>
    <property type="match status" value="1"/>
</dbReference>
<reference evidence="8 9" key="1">
    <citation type="journal article" date="2016" name="Genome Announc.">
        <title>Draft Whole-Genome Sequence of Trichoderma gamsii T6085, a Promising Biocontrol Agent of Fusarium Head Blight on Wheat.</title>
        <authorList>
            <person name="Baroncelli R."/>
            <person name="Zapparata A."/>
            <person name="Piaggeschi G."/>
            <person name="Sarrocco S."/>
            <person name="Vannacci G."/>
        </authorList>
    </citation>
    <scope>NUCLEOTIDE SEQUENCE [LARGE SCALE GENOMIC DNA]</scope>
    <source>
        <strain evidence="8 9">T6085</strain>
    </source>
</reference>
<dbReference type="PANTHER" id="PTHR22847:SF637">
    <property type="entry name" value="WD REPEAT DOMAIN 5B"/>
    <property type="match status" value="1"/>
</dbReference>
<dbReference type="PROSITE" id="PS50082">
    <property type="entry name" value="WD_REPEATS_2"/>
    <property type="match status" value="1"/>
</dbReference>
<dbReference type="InterPro" id="IPR015943">
    <property type="entry name" value="WD40/YVTN_repeat-like_dom_sf"/>
</dbReference>
<proteinExistence type="inferred from homology"/>
<keyword evidence="2" id="KW-0677">Repeat</keyword>
<dbReference type="RefSeq" id="XP_024406034.1">
    <property type="nucleotide sequence ID" value="XM_024549196.1"/>
</dbReference>
<dbReference type="Pfam" id="PF00400">
    <property type="entry name" value="WD40"/>
    <property type="match status" value="1"/>
</dbReference>
<evidence type="ECO:0000256" key="2">
    <source>
        <dbReference type="ARBA" id="ARBA00022737"/>
    </source>
</evidence>
<protein>
    <recommendedName>
        <fullName evidence="5">Mitochondrial division protein 1</fullName>
    </recommendedName>
</protein>
<evidence type="ECO:0000256" key="4">
    <source>
        <dbReference type="ARBA" id="ARBA00038415"/>
    </source>
</evidence>
<comment type="function">
    <text evidence="6">Involved in mitochondrial fission. Acts as an adapter protein required to form mitochondrial fission complexes. Formation of these complexes is required to promote constriction and fission of the mitochondrial compartment at a late step in mitochondrial division.</text>
</comment>
<keyword evidence="9" id="KW-1185">Reference proteome</keyword>
<dbReference type="Proteomes" id="UP000054821">
    <property type="component" value="Unassembled WGS sequence"/>
</dbReference>
<dbReference type="Gene3D" id="2.130.10.10">
    <property type="entry name" value="YVTN repeat-like/Quinoprotein amine dehydrogenase"/>
    <property type="match status" value="2"/>
</dbReference>
<dbReference type="InterPro" id="IPR011047">
    <property type="entry name" value="Quinoprotein_ADH-like_sf"/>
</dbReference>
<dbReference type="STRING" id="398673.A0A2P4ZTK7"/>
<evidence type="ECO:0000256" key="5">
    <source>
        <dbReference type="ARBA" id="ARBA00039789"/>
    </source>
</evidence>
<dbReference type="AlphaFoldDB" id="A0A2P4ZTK7"/>
<evidence type="ECO:0000256" key="3">
    <source>
        <dbReference type="ARBA" id="ARBA00023054"/>
    </source>
</evidence>
<dbReference type="EMBL" id="JPDN02000009">
    <property type="protein sequence ID" value="PON27622.1"/>
    <property type="molecule type" value="Genomic_DNA"/>
</dbReference>
<evidence type="ECO:0000313" key="8">
    <source>
        <dbReference type="EMBL" id="PON27622.1"/>
    </source>
</evidence>
<name>A0A2P4ZTK7_9HYPO</name>
<dbReference type="SUPFAM" id="SSF50998">
    <property type="entry name" value="Quinoprotein alcohol dehydrogenase-like"/>
    <property type="match status" value="1"/>
</dbReference>
<comment type="similarity">
    <text evidence="4">Belongs to the WD repeat MDV1/CAF4 family.</text>
</comment>
<comment type="caution">
    <text evidence="8">The sequence shown here is derived from an EMBL/GenBank/DDBJ whole genome shotgun (WGS) entry which is preliminary data.</text>
</comment>
<keyword evidence="3" id="KW-0175">Coiled coil</keyword>
<dbReference type="InterPro" id="IPR001680">
    <property type="entry name" value="WD40_rpt"/>
</dbReference>
<evidence type="ECO:0000313" key="9">
    <source>
        <dbReference type="Proteomes" id="UP000054821"/>
    </source>
</evidence>
<dbReference type="SMART" id="SM00320">
    <property type="entry name" value="WD40"/>
    <property type="match status" value="6"/>
</dbReference>
<dbReference type="PROSITE" id="PS50294">
    <property type="entry name" value="WD_REPEATS_REGION"/>
    <property type="match status" value="1"/>
</dbReference>
<feature type="repeat" description="WD" evidence="7">
    <location>
        <begin position="144"/>
        <end position="185"/>
    </location>
</feature>